<dbReference type="PROSITE" id="PS51186">
    <property type="entry name" value="GNAT"/>
    <property type="match status" value="1"/>
</dbReference>
<accession>A0A8J3RND7</accession>
<dbReference type="Proteomes" id="UP000616724">
    <property type="component" value="Unassembled WGS sequence"/>
</dbReference>
<evidence type="ECO:0000256" key="1">
    <source>
        <dbReference type="SAM" id="MobiDB-lite"/>
    </source>
</evidence>
<dbReference type="InterPro" id="IPR016181">
    <property type="entry name" value="Acyl_CoA_acyltransferase"/>
</dbReference>
<gene>
    <name evidence="3" type="ORF">Plo01_18170</name>
</gene>
<protein>
    <recommendedName>
        <fullName evidence="2">N-acetyltransferase domain-containing protein</fullName>
    </recommendedName>
</protein>
<evidence type="ECO:0000259" key="2">
    <source>
        <dbReference type="PROSITE" id="PS51186"/>
    </source>
</evidence>
<comment type="caution">
    <text evidence="3">The sequence shown here is derived from an EMBL/GenBank/DDBJ whole genome shotgun (WGS) entry which is preliminary data.</text>
</comment>
<reference evidence="3 4" key="1">
    <citation type="submission" date="2021-01" db="EMBL/GenBank/DDBJ databases">
        <title>Whole genome shotgun sequence of Planobispora longispora NBRC 13918.</title>
        <authorList>
            <person name="Komaki H."/>
            <person name="Tamura T."/>
        </authorList>
    </citation>
    <scope>NUCLEOTIDE SEQUENCE [LARGE SCALE GENOMIC DNA]</scope>
    <source>
        <strain evidence="3 4">NBRC 13918</strain>
    </source>
</reference>
<dbReference type="Gene3D" id="3.40.630.30">
    <property type="match status" value="1"/>
</dbReference>
<name>A0A8J3RND7_9ACTN</name>
<dbReference type="AlphaFoldDB" id="A0A8J3RND7"/>
<dbReference type="EMBL" id="BOOH01000016">
    <property type="protein sequence ID" value="GIH75388.1"/>
    <property type="molecule type" value="Genomic_DNA"/>
</dbReference>
<dbReference type="InterPro" id="IPR000182">
    <property type="entry name" value="GNAT_dom"/>
</dbReference>
<keyword evidence="4" id="KW-1185">Reference proteome</keyword>
<evidence type="ECO:0000313" key="4">
    <source>
        <dbReference type="Proteomes" id="UP000616724"/>
    </source>
</evidence>
<feature type="region of interest" description="Disordered" evidence="1">
    <location>
        <begin position="1"/>
        <end position="33"/>
    </location>
</feature>
<organism evidence="3 4">
    <name type="scientific">Planobispora longispora</name>
    <dbReference type="NCBI Taxonomy" id="28887"/>
    <lineage>
        <taxon>Bacteria</taxon>
        <taxon>Bacillati</taxon>
        <taxon>Actinomycetota</taxon>
        <taxon>Actinomycetes</taxon>
        <taxon>Streptosporangiales</taxon>
        <taxon>Streptosporangiaceae</taxon>
        <taxon>Planobispora</taxon>
    </lineage>
</organism>
<evidence type="ECO:0000313" key="3">
    <source>
        <dbReference type="EMBL" id="GIH75388.1"/>
    </source>
</evidence>
<dbReference type="Pfam" id="PF00583">
    <property type="entry name" value="Acetyltransf_1"/>
    <property type="match status" value="1"/>
</dbReference>
<dbReference type="GO" id="GO:0016747">
    <property type="term" value="F:acyltransferase activity, transferring groups other than amino-acyl groups"/>
    <property type="evidence" value="ECO:0007669"/>
    <property type="project" value="InterPro"/>
</dbReference>
<feature type="domain" description="N-acetyltransferase" evidence="2">
    <location>
        <begin position="46"/>
        <end position="197"/>
    </location>
</feature>
<dbReference type="SUPFAM" id="SSF55729">
    <property type="entry name" value="Acyl-CoA N-acyltransferases (Nat)"/>
    <property type="match status" value="1"/>
</dbReference>
<sequence length="197" mass="21111">MIRTQLVRPRRDPVRPPSGNAGGVAPGEAGRPLAWDGGRLLPADGVEIRPARMDDDERVRGFLKGLSPHTQTLRFFTGLGNPGASMVRALLATDERRDVLLAVCEDAVVGHAMSFRGGGNDVEIAVVVTDDWQGRGLGSRLVRRLLRRAAAGGARTVGMDVLGGNRKVLSMIRKEWPEAVMRVSSGTVEVSTKIDPG</sequence>
<dbReference type="AntiFam" id="ANF00259">
    <property type="entry name" value="Protein of unknown function (DUF1472)"/>
</dbReference>
<proteinExistence type="predicted"/>
<dbReference type="RefSeq" id="WP_203890065.1">
    <property type="nucleotide sequence ID" value="NZ_BOOH01000016.1"/>
</dbReference>